<dbReference type="Proteomes" id="UP000708208">
    <property type="component" value="Unassembled WGS sequence"/>
</dbReference>
<dbReference type="GO" id="GO:0046983">
    <property type="term" value="F:protein dimerization activity"/>
    <property type="evidence" value="ECO:0007669"/>
    <property type="project" value="InterPro"/>
</dbReference>
<protein>
    <recommendedName>
        <fullName evidence="1">HAT C-terminal dimerisation domain-containing protein</fullName>
    </recommendedName>
</protein>
<dbReference type="EMBL" id="CAJVCH010455800">
    <property type="protein sequence ID" value="CAG7819650.1"/>
    <property type="molecule type" value="Genomic_DNA"/>
</dbReference>
<feature type="domain" description="HAT C-terminal dimerisation" evidence="1">
    <location>
        <begin position="80"/>
        <end position="168"/>
    </location>
</feature>
<keyword evidence="3" id="KW-1185">Reference proteome</keyword>
<reference evidence="2" key="1">
    <citation type="submission" date="2021-06" db="EMBL/GenBank/DDBJ databases">
        <authorList>
            <person name="Hodson N. C."/>
            <person name="Mongue J. A."/>
            <person name="Jaron S. K."/>
        </authorList>
    </citation>
    <scope>NUCLEOTIDE SEQUENCE</scope>
</reference>
<organism evidence="2 3">
    <name type="scientific">Allacma fusca</name>
    <dbReference type="NCBI Taxonomy" id="39272"/>
    <lineage>
        <taxon>Eukaryota</taxon>
        <taxon>Metazoa</taxon>
        <taxon>Ecdysozoa</taxon>
        <taxon>Arthropoda</taxon>
        <taxon>Hexapoda</taxon>
        <taxon>Collembola</taxon>
        <taxon>Symphypleona</taxon>
        <taxon>Sminthuridae</taxon>
        <taxon>Allacma</taxon>
    </lineage>
</organism>
<proteinExistence type="predicted"/>
<dbReference type="PANTHER" id="PTHR23272">
    <property type="entry name" value="BED FINGER-RELATED"/>
    <property type="match status" value="1"/>
</dbReference>
<comment type="caution">
    <text evidence="2">The sequence shown here is derived from an EMBL/GenBank/DDBJ whole genome shotgun (WGS) entry which is preliminary data.</text>
</comment>
<evidence type="ECO:0000313" key="2">
    <source>
        <dbReference type="EMBL" id="CAG7819650.1"/>
    </source>
</evidence>
<dbReference type="InterPro" id="IPR008906">
    <property type="entry name" value="HATC_C_dom"/>
</dbReference>
<accession>A0A8J2KRT1</accession>
<dbReference type="PANTHER" id="PTHR23272:SF161">
    <property type="entry name" value="ZINC FINGER BED DOMAIN-CONTAINING PROTEIN RICESLEEPER 1-LIKE"/>
    <property type="match status" value="1"/>
</dbReference>
<dbReference type="Pfam" id="PF05699">
    <property type="entry name" value="Dimer_Tnp_hAT"/>
    <property type="match status" value="1"/>
</dbReference>
<evidence type="ECO:0000313" key="3">
    <source>
        <dbReference type="Proteomes" id="UP000708208"/>
    </source>
</evidence>
<sequence length="197" mass="22365">MPSAGTILDPRCKLEFFKNANCRKEWIDCSKKIVVDVWKNKYKVTDVDEGVTADPKPSTLIFDNMFGCATASKKNLDDDLTRYLAHKPVHADRLQKDTTGIDGALGWWKIHQSKIPQLSRMARDYLGILGSGMAVENFFCSGGDLVGPRRHNMSPQSITMCMCLKNWMETKSSQQDIVCKFLQALRYKVLGFEDFDE</sequence>
<name>A0A8J2KRT1_9HEXA</name>
<gene>
    <name evidence="2" type="ORF">AFUS01_LOCUS30081</name>
</gene>
<evidence type="ECO:0000259" key="1">
    <source>
        <dbReference type="Pfam" id="PF05699"/>
    </source>
</evidence>
<dbReference type="OrthoDB" id="6504062at2759"/>
<dbReference type="AlphaFoldDB" id="A0A8J2KRT1"/>